<dbReference type="EC" id="2.7.7.7" evidence="13"/>
<feature type="domain" description="Polymerase/histidinol phosphatase N-terminal" evidence="16">
    <location>
        <begin position="341"/>
        <end position="408"/>
    </location>
</feature>
<comment type="function">
    <text evidence="11">DNA polymerase III is a complex, multichain enzyme responsible for most of the replicative synthesis in bacteria. This DNA polymerase also exhibits 3' to 5' exonuclease activity. The alpha chain is the DNA polymerase.</text>
</comment>
<evidence type="ECO:0000256" key="7">
    <source>
        <dbReference type="ARBA" id="ARBA00022722"/>
    </source>
</evidence>
<dbReference type="PANTHER" id="PTHR32294">
    <property type="entry name" value="DNA POLYMERASE III SUBUNIT ALPHA"/>
    <property type="match status" value="1"/>
</dbReference>
<keyword evidence="4 13" id="KW-0808">Transferase</keyword>
<dbReference type="SMART" id="SM00479">
    <property type="entry name" value="EXOIII"/>
    <property type="match status" value="1"/>
</dbReference>
<evidence type="ECO:0000256" key="14">
    <source>
        <dbReference type="SAM" id="MobiDB-lite"/>
    </source>
</evidence>
<keyword evidence="5 13" id="KW-0548">Nucleotidyltransferase</keyword>
<dbReference type="PANTHER" id="PTHR32294:SF5">
    <property type="entry name" value="DNA POLYMERASE III POLC-TYPE"/>
    <property type="match status" value="1"/>
</dbReference>
<dbReference type="Gene3D" id="2.40.50.140">
    <property type="entry name" value="Nucleic acid-binding proteins"/>
    <property type="match status" value="1"/>
</dbReference>
<dbReference type="Gene3D" id="3.30.1900.20">
    <property type="match status" value="2"/>
</dbReference>
<evidence type="ECO:0000256" key="4">
    <source>
        <dbReference type="ARBA" id="ARBA00022679"/>
    </source>
</evidence>
<evidence type="ECO:0000259" key="15">
    <source>
        <dbReference type="SMART" id="SM00479"/>
    </source>
</evidence>
<dbReference type="Pfam" id="PF07733">
    <property type="entry name" value="DNA_pol3_alpha"/>
    <property type="match status" value="2"/>
</dbReference>
<dbReference type="Pfam" id="PF11490">
    <property type="entry name" value="DNA_pol3_a_NII"/>
    <property type="match status" value="1"/>
</dbReference>
<dbReference type="InterPro" id="IPR012340">
    <property type="entry name" value="NA-bd_OB-fold"/>
</dbReference>
<feature type="domain" description="Exonuclease" evidence="15">
    <location>
        <begin position="425"/>
        <end position="590"/>
    </location>
</feature>
<dbReference type="InterPro" id="IPR044923">
    <property type="entry name" value="PolC_middle_finger_sf"/>
</dbReference>
<reference evidence="17 18" key="1">
    <citation type="submission" date="2018-03" db="EMBL/GenBank/DDBJ databases">
        <title>Genome sequence of Clostridium luticellarii DSM 29923.</title>
        <authorList>
            <person name="Poehlein A."/>
            <person name="Daniel R."/>
        </authorList>
    </citation>
    <scope>NUCLEOTIDE SEQUENCE [LARGE SCALE GENOMIC DNA]</scope>
    <source>
        <strain evidence="17 18">DSM 29923</strain>
    </source>
</reference>
<organism evidence="17 18">
    <name type="scientific">Clostridium luticellarii</name>
    <dbReference type="NCBI Taxonomy" id="1691940"/>
    <lineage>
        <taxon>Bacteria</taxon>
        <taxon>Bacillati</taxon>
        <taxon>Bacillota</taxon>
        <taxon>Clostridia</taxon>
        <taxon>Eubacteriales</taxon>
        <taxon>Clostridiaceae</taxon>
        <taxon>Clostridium</taxon>
    </lineage>
</organism>
<dbReference type="GO" id="GO:0003677">
    <property type="term" value="F:DNA binding"/>
    <property type="evidence" value="ECO:0007669"/>
    <property type="project" value="UniProtKB-UniRule"/>
</dbReference>
<comment type="subcellular location">
    <subcellularLocation>
        <location evidence="2 13">Cytoplasm</location>
    </subcellularLocation>
</comment>
<dbReference type="InterPro" id="IPR004365">
    <property type="entry name" value="NA-bd_OB_tRNA"/>
</dbReference>
<dbReference type="Pfam" id="PF02811">
    <property type="entry name" value="PHP"/>
    <property type="match status" value="1"/>
</dbReference>
<evidence type="ECO:0000256" key="10">
    <source>
        <dbReference type="ARBA" id="ARBA00022932"/>
    </source>
</evidence>
<dbReference type="Pfam" id="PF00929">
    <property type="entry name" value="RNase_T"/>
    <property type="match status" value="1"/>
</dbReference>
<dbReference type="Gene3D" id="1.10.150.700">
    <property type="entry name" value="PolC, middle finger domain"/>
    <property type="match status" value="2"/>
</dbReference>
<keyword evidence="3 13" id="KW-0963">Cytoplasm</keyword>
<dbReference type="InterPro" id="IPR036397">
    <property type="entry name" value="RNaseH_sf"/>
</dbReference>
<dbReference type="CDD" id="cd06127">
    <property type="entry name" value="DEDDh"/>
    <property type="match status" value="1"/>
</dbReference>
<dbReference type="Pfam" id="PF01336">
    <property type="entry name" value="tRNA_anti-codon"/>
    <property type="match status" value="1"/>
</dbReference>
<dbReference type="CDD" id="cd07435">
    <property type="entry name" value="PHP_PolIIIA_POLC"/>
    <property type="match status" value="1"/>
</dbReference>
<dbReference type="NCBIfam" id="TIGR00573">
    <property type="entry name" value="dnaq"/>
    <property type="match status" value="1"/>
</dbReference>
<evidence type="ECO:0000259" key="16">
    <source>
        <dbReference type="SMART" id="SM00481"/>
    </source>
</evidence>
<dbReference type="GO" id="GO:0006261">
    <property type="term" value="P:DNA-templated DNA replication"/>
    <property type="evidence" value="ECO:0007669"/>
    <property type="project" value="UniProtKB-UniRule"/>
</dbReference>
<dbReference type="NCBIfam" id="NF001688">
    <property type="entry name" value="PRK00448.1"/>
    <property type="match status" value="1"/>
</dbReference>
<protein>
    <recommendedName>
        <fullName evidence="13">DNA polymerase III PolC-type</fullName>
        <shortName evidence="13">PolIII</shortName>
        <ecNumber evidence="13">2.7.7.7</ecNumber>
    </recommendedName>
</protein>
<evidence type="ECO:0000256" key="8">
    <source>
        <dbReference type="ARBA" id="ARBA00022801"/>
    </source>
</evidence>
<evidence type="ECO:0000256" key="13">
    <source>
        <dbReference type="HAMAP-Rule" id="MF_00356"/>
    </source>
</evidence>
<dbReference type="NCBIfam" id="TIGR01405">
    <property type="entry name" value="polC_Gram_pos"/>
    <property type="match status" value="1"/>
</dbReference>
<dbReference type="SMART" id="SM00481">
    <property type="entry name" value="POLIIIAc"/>
    <property type="match status" value="1"/>
</dbReference>
<evidence type="ECO:0000256" key="3">
    <source>
        <dbReference type="ARBA" id="ARBA00022490"/>
    </source>
</evidence>
<dbReference type="SUPFAM" id="SSF160975">
    <property type="entry name" value="AF1531-like"/>
    <property type="match status" value="1"/>
</dbReference>
<dbReference type="InterPro" id="IPR029460">
    <property type="entry name" value="DNAPol_HHH"/>
</dbReference>
<dbReference type="SUPFAM" id="SSF53098">
    <property type="entry name" value="Ribonuclease H-like"/>
    <property type="match status" value="1"/>
</dbReference>
<dbReference type="InterPro" id="IPR011708">
    <property type="entry name" value="DNA_pol3_alpha_NTPase_dom"/>
</dbReference>
<dbReference type="EMBL" id="PVXP01000004">
    <property type="protein sequence ID" value="PRR86384.1"/>
    <property type="molecule type" value="Genomic_DNA"/>
</dbReference>
<comment type="caution">
    <text evidence="17">The sequence shown here is derived from an EMBL/GenBank/DDBJ whole genome shotgun (WGS) entry which is preliminary data.</text>
</comment>
<dbReference type="InterPro" id="IPR024754">
    <property type="entry name" value="DNA_PolC-like_N_II"/>
</dbReference>
<dbReference type="GO" id="GO:0005737">
    <property type="term" value="C:cytoplasm"/>
    <property type="evidence" value="ECO:0007669"/>
    <property type="project" value="UniProtKB-SubCell"/>
</dbReference>
<dbReference type="InterPro" id="IPR013520">
    <property type="entry name" value="Ribonucl_H"/>
</dbReference>
<dbReference type="OrthoDB" id="9804290at2"/>
<dbReference type="InterPro" id="IPR012337">
    <property type="entry name" value="RNaseH-like_sf"/>
</dbReference>
<dbReference type="InterPro" id="IPR006054">
    <property type="entry name" value="DnaQ"/>
</dbReference>
<accession>A0A2T0BR76</accession>
<dbReference type="Gene3D" id="3.20.20.140">
    <property type="entry name" value="Metal-dependent hydrolases"/>
    <property type="match status" value="2"/>
</dbReference>
<dbReference type="Gene3D" id="1.10.150.870">
    <property type="match status" value="1"/>
</dbReference>
<comment type="catalytic activity">
    <reaction evidence="12 13">
        <text>DNA(n) + a 2'-deoxyribonucleoside 5'-triphosphate = DNA(n+1) + diphosphate</text>
        <dbReference type="Rhea" id="RHEA:22508"/>
        <dbReference type="Rhea" id="RHEA-COMP:17339"/>
        <dbReference type="Rhea" id="RHEA-COMP:17340"/>
        <dbReference type="ChEBI" id="CHEBI:33019"/>
        <dbReference type="ChEBI" id="CHEBI:61560"/>
        <dbReference type="ChEBI" id="CHEBI:173112"/>
        <dbReference type="EC" id="2.7.7.7"/>
    </reaction>
</comment>
<dbReference type="InterPro" id="IPR004013">
    <property type="entry name" value="PHP_dom"/>
</dbReference>
<dbReference type="CDD" id="cd04484">
    <property type="entry name" value="polC_OBF"/>
    <property type="match status" value="1"/>
</dbReference>
<dbReference type="InterPro" id="IPR003141">
    <property type="entry name" value="Pol/His_phosphatase_N"/>
</dbReference>
<evidence type="ECO:0000256" key="12">
    <source>
        <dbReference type="ARBA" id="ARBA00049244"/>
    </source>
</evidence>
<name>A0A2T0BR76_9CLOT</name>
<feature type="region of interest" description="Disordered" evidence="14">
    <location>
        <begin position="197"/>
        <end position="218"/>
    </location>
</feature>
<proteinExistence type="inferred from homology"/>
<dbReference type="SUPFAM" id="SSF50249">
    <property type="entry name" value="Nucleic acid-binding proteins"/>
    <property type="match status" value="1"/>
</dbReference>
<keyword evidence="18" id="KW-1185">Reference proteome</keyword>
<dbReference type="HAMAP" id="MF_00356">
    <property type="entry name" value="DNApol_PolC"/>
    <property type="match status" value="1"/>
</dbReference>
<evidence type="ECO:0000256" key="2">
    <source>
        <dbReference type="ARBA" id="ARBA00004496"/>
    </source>
</evidence>
<dbReference type="InterPro" id="IPR004805">
    <property type="entry name" value="DnaE2/DnaE/PolC"/>
</dbReference>
<comment type="function">
    <text evidence="1 13">Required for replicative DNA synthesis. This DNA polymerase also exhibits 3' to 5' exonuclease activity.</text>
</comment>
<keyword evidence="6 13" id="KW-0235">DNA replication</keyword>
<sequence>MSLDIVKILQKDLNCNSDTLEENIELLKIQYLKKSNKLKVIVKSRENLNQSVQSKIKSIVNKKLGDFFNIDLICYRDISNVSLKEISEDYWIQLVDVISSYIPVCRDFLLRSSRKVEGDIINISSGNEFICNLLKNKSIEKLMARSVRNIFGVNCSVTLNYNESLNMENYLEESQKEDKKYIEDILNCKNVSDGNGVGPQKFKQNGRNKIPSRESENSDRGNIIVGKSINGDITDIRSITEVSKSIVIKGDIFKREIIETKTGRKIITFYITDYTSSIIVKLFPRPKDADRLIDEIKEGLFCMVRGEVVNDIYARELVIMARDIVKTRKKIKQDNAPKKRVELHLHTQMSAMDAVSSASSLIERAANWNHRAIAITDHGVVQAYPEAMEAAKKNDIKIIYGIESYLVDDGVPITINGDDRTLDDTYVIFDIETTGFSSINDSIIEIGAVKIKGGEVVGKFSEFVNPERKIPYRIVELTGITDEMVENCSNIKSILPEFMKFIGDSVVVAHNANFDVGFIKKNCSDLNLKFQNPVMDTIPLCKFLFPELKKFKLNIVAKHLGISLENHHRAVDDAGATCDILLQCFKILRERDILNLGRLNEEFLKNIDIKKQTMYHLIILVKNQTGLKNLYKLVSKSNLDYFFKKPRMPKSLITRYRDGLIIGSACEAGQVYKEVLSGKSDEELKDMLSFYDYLEIQPIGNNMFLVKNGLVKDENELKDINRRICELAEKNNMPVVATCDVHFMDPEDEVFRRIIMSGQGYSDADNQPPLYFRTTEEMLSEFQYLGREKAEEVVVENTNKIADMIGEVKPIPDETFPPKIEGAEEQIKSMTLKKVHSIYGEKLPEIVQERLDRELNSIINNGYAVLYLIAEKLVAKSYKDGYLVGSRGSVGSSLVATMSNITEVNGLPPHYVCPKCKYSEFFTDGSIGAGVDMPEKNCPKCGEKLKRDGYDIPFETFLGFAGDKEPDIDLNFSGEYQPVVHKYTEVLFGQGHVFRAGTIGTIAEKTAYGYVKKYLSEKNMIVPQAEVERLTRGCTGIKRTTGQHPGGVMVVPSDNEIYNFTPVQHPADDNDTDIITTHFDYHSISGRLLKLDILGHDDPTVLRMLQDLTGIDPKTIPLGDHKVMSLFTSTDALGVTKEELGCPVGTYGLPEFGTKFVRQMLLDTHPKTFSDLVRISGLSHGTDVWINNAQYYIKEGYTTLKDCIACRDDIMMYLLHKGLPPKMSFTIMEKVRKGKGLKEEYEKEMRKHGVPDWYIESCKKIKYMFPKGHAVAYVMMAVRIAYFKVYYPKAYYATYFTVRADEFDADIVAQGEDAIEKKRDELYGMGNNATQKDKGLITILELCYEMYKRGIKFLKVDLYKSSADRFLIEEEGIRIPINALAGVGENAAKNIVEAREKGEFISKEDLRMRAGVSKTVIETLDRYGALRGMSETNQLSLFA</sequence>
<keyword evidence="10 13" id="KW-0239">DNA-directed DNA polymerase</keyword>
<evidence type="ECO:0000256" key="11">
    <source>
        <dbReference type="ARBA" id="ARBA00025611"/>
    </source>
</evidence>
<dbReference type="InterPro" id="IPR006308">
    <property type="entry name" value="Pol_III_a_PolC-type_gram_pos"/>
</dbReference>
<dbReference type="FunFam" id="3.30.420.10:FF:000045">
    <property type="entry name" value="3'-5' exonuclease DinG"/>
    <property type="match status" value="1"/>
</dbReference>
<dbReference type="Gene3D" id="3.30.420.10">
    <property type="entry name" value="Ribonuclease H-like superfamily/Ribonuclease H"/>
    <property type="match status" value="1"/>
</dbReference>
<gene>
    <name evidence="13 17" type="primary">polC</name>
    <name evidence="17" type="ORF">CLLU_04820</name>
</gene>
<evidence type="ECO:0000256" key="9">
    <source>
        <dbReference type="ARBA" id="ARBA00022839"/>
    </source>
</evidence>
<evidence type="ECO:0000256" key="1">
    <source>
        <dbReference type="ARBA" id="ARBA00003452"/>
    </source>
</evidence>
<dbReference type="Pfam" id="PF14579">
    <property type="entry name" value="HHH_6"/>
    <property type="match status" value="1"/>
</dbReference>
<keyword evidence="9 13" id="KW-0269">Exonuclease</keyword>
<dbReference type="GO" id="GO:0003887">
    <property type="term" value="F:DNA-directed DNA polymerase activity"/>
    <property type="evidence" value="ECO:0007669"/>
    <property type="project" value="UniProtKB-UniRule"/>
</dbReference>
<evidence type="ECO:0000313" key="18">
    <source>
        <dbReference type="Proteomes" id="UP000237798"/>
    </source>
</evidence>
<evidence type="ECO:0000313" key="17">
    <source>
        <dbReference type="EMBL" id="PRR86384.1"/>
    </source>
</evidence>
<keyword evidence="7 13" id="KW-0540">Nuclease</keyword>
<dbReference type="RefSeq" id="WP_106007989.1">
    <property type="nucleotide sequence ID" value="NZ_JALCPJ010000001.1"/>
</dbReference>
<dbReference type="Proteomes" id="UP000237798">
    <property type="component" value="Unassembled WGS sequence"/>
</dbReference>
<dbReference type="GO" id="GO:0008408">
    <property type="term" value="F:3'-5' exonuclease activity"/>
    <property type="evidence" value="ECO:0007669"/>
    <property type="project" value="UniProtKB-UniRule"/>
</dbReference>
<dbReference type="InterPro" id="IPR040982">
    <property type="entry name" value="DNA_pol3_finger"/>
</dbReference>
<evidence type="ECO:0000256" key="5">
    <source>
        <dbReference type="ARBA" id="ARBA00022695"/>
    </source>
</evidence>
<keyword evidence="8 13" id="KW-0378">Hydrolase</keyword>
<comment type="similarity">
    <text evidence="13">Belongs to the DNA polymerase type-C family. PolC subfamily.</text>
</comment>
<dbReference type="Pfam" id="PF17657">
    <property type="entry name" value="DNA_pol3_finger"/>
    <property type="match status" value="1"/>
</dbReference>
<evidence type="ECO:0000256" key="6">
    <source>
        <dbReference type="ARBA" id="ARBA00022705"/>
    </source>
</evidence>